<feature type="non-terminal residue" evidence="2">
    <location>
        <position position="1"/>
    </location>
</feature>
<dbReference type="OrthoDB" id="431489at2759"/>
<feature type="compositionally biased region" description="Basic and acidic residues" evidence="1">
    <location>
        <begin position="136"/>
        <end position="154"/>
    </location>
</feature>
<keyword evidence="3" id="KW-1185">Reference proteome</keyword>
<dbReference type="Proteomes" id="UP000601435">
    <property type="component" value="Unassembled WGS sequence"/>
</dbReference>
<comment type="caution">
    <text evidence="2">The sequence shown here is derived from an EMBL/GenBank/DDBJ whole genome shotgun (WGS) entry which is preliminary data.</text>
</comment>
<sequence length="217" mass="23110">LISPPPARGPHIRHAGSCVLQSRAEPAPQGSAEASPCNTTAASFVPFPKSPTQSSTGPRLADFLAPSFSSSLDRGLRPKTISGPGRPCSAGPRLSAERRRNSEQNPGTLAIKWLTWEGLGKEGASEAPHVPRPTAAKKESGETKELKVESREPEESVGWSCEPEKLALSTLRSWTTAVAATAADLECSLSPRKDPDLRPYNSQCSLALRPKRPAKPC</sequence>
<reference evidence="2" key="1">
    <citation type="submission" date="2021-02" db="EMBL/GenBank/DDBJ databases">
        <authorList>
            <person name="Dougan E. K."/>
            <person name="Rhodes N."/>
            <person name="Thang M."/>
            <person name="Chan C."/>
        </authorList>
    </citation>
    <scope>NUCLEOTIDE SEQUENCE</scope>
</reference>
<evidence type="ECO:0000313" key="3">
    <source>
        <dbReference type="Proteomes" id="UP000601435"/>
    </source>
</evidence>
<feature type="region of interest" description="Disordered" evidence="1">
    <location>
        <begin position="1"/>
        <end position="109"/>
    </location>
</feature>
<evidence type="ECO:0000256" key="1">
    <source>
        <dbReference type="SAM" id="MobiDB-lite"/>
    </source>
</evidence>
<name>A0A812XTC0_9DINO</name>
<organism evidence="2 3">
    <name type="scientific">Symbiodinium necroappetens</name>
    <dbReference type="NCBI Taxonomy" id="1628268"/>
    <lineage>
        <taxon>Eukaryota</taxon>
        <taxon>Sar</taxon>
        <taxon>Alveolata</taxon>
        <taxon>Dinophyceae</taxon>
        <taxon>Suessiales</taxon>
        <taxon>Symbiodiniaceae</taxon>
        <taxon>Symbiodinium</taxon>
    </lineage>
</organism>
<proteinExistence type="predicted"/>
<dbReference type="AlphaFoldDB" id="A0A812XTC0"/>
<gene>
    <name evidence="2" type="primary">agtpbp1</name>
    <name evidence="2" type="ORF">SNEC2469_LOCUS21676</name>
</gene>
<accession>A0A812XTC0</accession>
<feature type="region of interest" description="Disordered" evidence="1">
    <location>
        <begin position="122"/>
        <end position="159"/>
    </location>
</feature>
<dbReference type="EMBL" id="CAJNJA010038513">
    <property type="protein sequence ID" value="CAE7747966.1"/>
    <property type="molecule type" value="Genomic_DNA"/>
</dbReference>
<evidence type="ECO:0000313" key="2">
    <source>
        <dbReference type="EMBL" id="CAE7747966.1"/>
    </source>
</evidence>
<protein>
    <submittedName>
        <fullName evidence="2">Agtpbp1 protein</fullName>
    </submittedName>
</protein>